<dbReference type="Proteomes" id="UP000664521">
    <property type="component" value="Unassembled WGS sequence"/>
</dbReference>
<dbReference type="InterPro" id="IPR047975">
    <property type="entry name" value="Heme_bind_FMP"/>
</dbReference>
<keyword evidence="2" id="KW-1185">Reference proteome</keyword>
<evidence type="ECO:0000313" key="1">
    <source>
        <dbReference type="EMBL" id="CAF9926235.1"/>
    </source>
</evidence>
<protein>
    <submittedName>
        <fullName evidence="1">Uncharacterized protein</fullName>
    </submittedName>
</protein>
<dbReference type="AlphaFoldDB" id="A0A8H3FLZ0"/>
<dbReference type="OrthoDB" id="1933717at2759"/>
<accession>A0A8H3FLZ0</accession>
<gene>
    <name evidence="1" type="ORF">HETSPECPRED_006278</name>
</gene>
<sequence length="414" mass="43204">MAQTALHEGVNTRAQPEGANISLPSSFEIHGVTSKLLAKEPSTTPAPPLRVLDNFKGTFVGNGFNTIFRPQSKATPTIVTNNPTIGNPDNVLELNLTAETLAFADALGSVPNRGLADQGDIFLSGVPYVQTISDITNPADGKADGVATGIHFEPGLWMRVPASTKNPVQVETLNRMASIPHGTTINAQGVAPTTTTPGKPNIPAVKITPFVIGNPSQLIIFPSQTATNTNTLRLPQDLTKFINAGTITQAILDDPNTVLRNANNGKTINKTSTIHIQTNPSGSQLGGGTANIDFLVGPKITPAAPNAHAVQMEATFWIAEVSHKITVPVHALGQGPLEIAAPSPVAGAPAGFQAPSFIVDPSVAITAPKAITVTSTQIQYSQTVILNFAGLSWPHVSVATLIPKDPIKVSSTVV</sequence>
<proteinExistence type="predicted"/>
<dbReference type="NCBIfam" id="NF040572">
    <property type="entry name" value="heme_bind_FMP"/>
    <property type="match status" value="1"/>
</dbReference>
<comment type="caution">
    <text evidence="1">The sequence shown here is derived from an EMBL/GenBank/DDBJ whole genome shotgun (WGS) entry which is preliminary data.</text>
</comment>
<organism evidence="1 2">
    <name type="scientific">Heterodermia speciosa</name>
    <dbReference type="NCBI Taxonomy" id="116794"/>
    <lineage>
        <taxon>Eukaryota</taxon>
        <taxon>Fungi</taxon>
        <taxon>Dikarya</taxon>
        <taxon>Ascomycota</taxon>
        <taxon>Pezizomycotina</taxon>
        <taxon>Lecanoromycetes</taxon>
        <taxon>OSLEUM clade</taxon>
        <taxon>Lecanoromycetidae</taxon>
        <taxon>Caliciales</taxon>
        <taxon>Physciaceae</taxon>
        <taxon>Heterodermia</taxon>
    </lineage>
</organism>
<name>A0A8H3FLZ0_9LECA</name>
<dbReference type="EMBL" id="CAJPDS010000041">
    <property type="protein sequence ID" value="CAF9926235.1"/>
    <property type="molecule type" value="Genomic_DNA"/>
</dbReference>
<reference evidence="1" key="1">
    <citation type="submission" date="2021-03" db="EMBL/GenBank/DDBJ databases">
        <authorList>
            <person name="Tagirdzhanova G."/>
        </authorList>
    </citation>
    <scope>NUCLEOTIDE SEQUENCE</scope>
</reference>
<evidence type="ECO:0000313" key="2">
    <source>
        <dbReference type="Proteomes" id="UP000664521"/>
    </source>
</evidence>